<dbReference type="PRINTS" id="PR00415">
    <property type="entry name" value="ACONITASE"/>
</dbReference>
<keyword evidence="1" id="KW-0479">Metal-binding</keyword>
<dbReference type="PANTHER" id="PTHR43822:SF2">
    <property type="entry name" value="HOMOACONITASE, MITOCHONDRIAL"/>
    <property type="match status" value="1"/>
</dbReference>
<comment type="caution">
    <text evidence="6">The sequence shown here is derived from an EMBL/GenBank/DDBJ whole genome shotgun (WGS) entry which is preliminary data.</text>
</comment>
<keyword evidence="4" id="KW-0456">Lyase</keyword>
<organism evidence="6">
    <name type="scientific">marine sediment metagenome</name>
    <dbReference type="NCBI Taxonomy" id="412755"/>
    <lineage>
        <taxon>unclassified sequences</taxon>
        <taxon>metagenomes</taxon>
        <taxon>ecological metagenomes</taxon>
    </lineage>
</organism>
<dbReference type="GO" id="GO:0051536">
    <property type="term" value="F:iron-sulfur cluster binding"/>
    <property type="evidence" value="ECO:0007669"/>
    <property type="project" value="UniProtKB-KW"/>
</dbReference>
<evidence type="ECO:0000256" key="4">
    <source>
        <dbReference type="ARBA" id="ARBA00023239"/>
    </source>
</evidence>
<keyword evidence="3" id="KW-0411">Iron-sulfur</keyword>
<dbReference type="PANTHER" id="PTHR43822">
    <property type="entry name" value="HOMOACONITASE, MITOCHONDRIAL-RELATED"/>
    <property type="match status" value="1"/>
</dbReference>
<evidence type="ECO:0000256" key="3">
    <source>
        <dbReference type="ARBA" id="ARBA00023014"/>
    </source>
</evidence>
<evidence type="ECO:0000256" key="2">
    <source>
        <dbReference type="ARBA" id="ARBA00023004"/>
    </source>
</evidence>
<dbReference type="Gene3D" id="3.30.499.10">
    <property type="entry name" value="Aconitase, domain 3"/>
    <property type="match status" value="1"/>
</dbReference>
<dbReference type="InterPro" id="IPR015931">
    <property type="entry name" value="Acnase/IPM_dHydase_lsu_aba_1/3"/>
</dbReference>
<evidence type="ECO:0000313" key="6">
    <source>
        <dbReference type="EMBL" id="GAI57006.1"/>
    </source>
</evidence>
<accession>X1QQE3</accession>
<dbReference type="InterPro" id="IPR001030">
    <property type="entry name" value="Acoase/IPM_deHydtase_lsu_aba"/>
</dbReference>
<protein>
    <recommendedName>
        <fullName evidence="5">Aconitase/3-isopropylmalate dehydratase large subunit alpha/beta/alpha domain-containing protein</fullName>
    </recommendedName>
</protein>
<reference evidence="6" key="1">
    <citation type="journal article" date="2014" name="Front. Microbiol.">
        <title>High frequency of phylogenetically diverse reductive dehalogenase-homologous genes in deep subseafloor sedimentary metagenomes.</title>
        <authorList>
            <person name="Kawai M."/>
            <person name="Futagami T."/>
            <person name="Toyoda A."/>
            <person name="Takaki Y."/>
            <person name="Nishi S."/>
            <person name="Hori S."/>
            <person name="Arai W."/>
            <person name="Tsubouchi T."/>
            <person name="Morono Y."/>
            <person name="Uchiyama I."/>
            <person name="Ito T."/>
            <person name="Fujiyama A."/>
            <person name="Inagaki F."/>
            <person name="Takami H."/>
        </authorList>
    </citation>
    <scope>NUCLEOTIDE SEQUENCE</scope>
    <source>
        <strain evidence="6">Expedition CK06-06</strain>
    </source>
</reference>
<dbReference type="GO" id="GO:0016829">
    <property type="term" value="F:lyase activity"/>
    <property type="evidence" value="ECO:0007669"/>
    <property type="project" value="UniProtKB-KW"/>
</dbReference>
<dbReference type="EMBL" id="BARV01034107">
    <property type="protein sequence ID" value="GAI57006.1"/>
    <property type="molecule type" value="Genomic_DNA"/>
</dbReference>
<dbReference type="InterPro" id="IPR036008">
    <property type="entry name" value="Aconitase_4Fe-4S_dom"/>
</dbReference>
<evidence type="ECO:0000256" key="1">
    <source>
        <dbReference type="ARBA" id="ARBA00022723"/>
    </source>
</evidence>
<dbReference type="InterPro" id="IPR050067">
    <property type="entry name" value="IPM_dehydratase_rel_enz"/>
</dbReference>
<gene>
    <name evidence="6" type="ORF">S06H3_53494</name>
</gene>
<feature type="domain" description="Aconitase/3-isopropylmalate dehydratase large subunit alpha/beta/alpha" evidence="5">
    <location>
        <begin position="8"/>
        <end position="145"/>
    </location>
</feature>
<keyword evidence="2" id="KW-0408">Iron</keyword>
<dbReference type="SUPFAM" id="SSF53732">
    <property type="entry name" value="Aconitase iron-sulfur domain"/>
    <property type="match status" value="1"/>
</dbReference>
<proteinExistence type="predicted"/>
<feature type="non-terminal residue" evidence="6">
    <location>
        <position position="147"/>
    </location>
</feature>
<dbReference type="GO" id="GO:0043436">
    <property type="term" value="P:oxoacid metabolic process"/>
    <property type="evidence" value="ECO:0007669"/>
    <property type="project" value="UniProtKB-ARBA"/>
</dbReference>
<dbReference type="GO" id="GO:0046872">
    <property type="term" value="F:metal ion binding"/>
    <property type="evidence" value="ECO:0007669"/>
    <property type="project" value="UniProtKB-KW"/>
</dbReference>
<sequence>MGKTLAEKILGAKSDTEVYAGDIVIAPIDLAFVHDGTGPLTLRQLNESNLNTIHNPGRIILFIDHCAPSPASTLSNDHILLRDFAEEKGAVLSDIGEGVCHQIVAESFASPGTVIIGADSHTVTAGALGAFATGMGSTDVAIALALG</sequence>
<name>X1QQE3_9ZZZZ</name>
<dbReference type="AlphaFoldDB" id="X1QQE3"/>
<dbReference type="Pfam" id="PF00330">
    <property type="entry name" value="Aconitase"/>
    <property type="match status" value="1"/>
</dbReference>
<evidence type="ECO:0000259" key="5">
    <source>
        <dbReference type="Pfam" id="PF00330"/>
    </source>
</evidence>